<dbReference type="Gene3D" id="2.40.10.10">
    <property type="entry name" value="Trypsin-like serine proteases"/>
    <property type="match status" value="1"/>
</dbReference>
<evidence type="ECO:0000313" key="11">
    <source>
        <dbReference type="Proteomes" id="UP000663870"/>
    </source>
</evidence>
<dbReference type="EMBL" id="CAJOBD010003797">
    <property type="protein sequence ID" value="CAF3966218.1"/>
    <property type="molecule type" value="Genomic_DNA"/>
</dbReference>
<evidence type="ECO:0000256" key="5">
    <source>
        <dbReference type="RuleBase" id="RU363034"/>
    </source>
</evidence>
<name>A0A815IV38_9BILA</name>
<dbReference type="PRINTS" id="PR00722">
    <property type="entry name" value="CHYMOTRYPSIN"/>
</dbReference>
<comment type="caution">
    <text evidence="9">The sequence shown here is derived from an EMBL/GenBank/DDBJ whole genome shotgun (WGS) entry which is preliminary data.</text>
</comment>
<dbReference type="EMBL" id="CAJNOH010000882">
    <property type="protein sequence ID" value="CAF1141948.1"/>
    <property type="molecule type" value="Genomic_DNA"/>
</dbReference>
<dbReference type="Pfam" id="PF00089">
    <property type="entry name" value="Trypsin"/>
    <property type="match status" value="1"/>
</dbReference>
<dbReference type="Proteomes" id="UP000663854">
    <property type="component" value="Unassembled WGS sequence"/>
</dbReference>
<dbReference type="PROSITE" id="PS00134">
    <property type="entry name" value="TRYPSIN_HIS"/>
    <property type="match status" value="1"/>
</dbReference>
<dbReference type="Proteomes" id="UP000663870">
    <property type="component" value="Unassembled WGS sequence"/>
</dbReference>
<accession>A0A815IV38</accession>
<dbReference type="InterPro" id="IPR001254">
    <property type="entry name" value="Trypsin_dom"/>
</dbReference>
<dbReference type="InterPro" id="IPR033116">
    <property type="entry name" value="TRYPSIN_SER"/>
</dbReference>
<reference evidence="9" key="1">
    <citation type="submission" date="2021-02" db="EMBL/GenBank/DDBJ databases">
        <authorList>
            <person name="Nowell W R."/>
        </authorList>
    </citation>
    <scope>NUCLEOTIDE SEQUENCE</scope>
</reference>
<dbReference type="Proteomes" id="UP000663836">
    <property type="component" value="Unassembled WGS sequence"/>
</dbReference>
<feature type="domain" description="Peptidase S1" evidence="6">
    <location>
        <begin position="45"/>
        <end position="271"/>
    </location>
</feature>
<proteinExistence type="predicted"/>
<dbReference type="PANTHER" id="PTHR24252">
    <property type="entry name" value="ACROSIN-RELATED"/>
    <property type="match status" value="1"/>
</dbReference>
<dbReference type="FunFam" id="2.40.10.10:FF:000003">
    <property type="entry name" value="Transmembrane serine protease 3"/>
    <property type="match status" value="1"/>
</dbReference>
<evidence type="ECO:0000259" key="6">
    <source>
        <dbReference type="PROSITE" id="PS50240"/>
    </source>
</evidence>
<gene>
    <name evidence="10" type="ORF">JBS370_LOCUS24371</name>
    <name evidence="9" type="ORF">JXQ802_LOCUS33298</name>
    <name evidence="7" type="ORF">PYM288_LOCUS21756</name>
    <name evidence="8" type="ORF">ZHD862_LOCUS30201</name>
</gene>
<dbReference type="Proteomes" id="UP000663864">
    <property type="component" value="Unassembled WGS sequence"/>
</dbReference>
<keyword evidence="11" id="KW-1185">Reference proteome</keyword>
<evidence type="ECO:0000256" key="3">
    <source>
        <dbReference type="ARBA" id="ARBA00022825"/>
    </source>
</evidence>
<evidence type="ECO:0000256" key="2">
    <source>
        <dbReference type="ARBA" id="ARBA00022801"/>
    </source>
</evidence>
<dbReference type="CDD" id="cd00190">
    <property type="entry name" value="Tryp_SPc"/>
    <property type="match status" value="1"/>
</dbReference>
<dbReference type="InterPro" id="IPR043504">
    <property type="entry name" value="Peptidase_S1_PA_chymotrypsin"/>
</dbReference>
<dbReference type="EMBL" id="CAJNOT010002795">
    <property type="protein sequence ID" value="CAF1344027.1"/>
    <property type="molecule type" value="Genomic_DNA"/>
</dbReference>
<evidence type="ECO:0000313" key="10">
    <source>
        <dbReference type="EMBL" id="CAF3966218.1"/>
    </source>
</evidence>
<dbReference type="InterPro" id="IPR018114">
    <property type="entry name" value="TRYPSIN_HIS"/>
</dbReference>
<keyword evidence="2 5" id="KW-0378">Hydrolase</keyword>
<keyword evidence="4" id="KW-1015">Disulfide bond</keyword>
<evidence type="ECO:0000313" key="9">
    <source>
        <dbReference type="EMBL" id="CAF1373835.1"/>
    </source>
</evidence>
<dbReference type="InterPro" id="IPR001314">
    <property type="entry name" value="Peptidase_S1A"/>
</dbReference>
<dbReference type="SUPFAM" id="SSF50494">
    <property type="entry name" value="Trypsin-like serine proteases"/>
    <property type="match status" value="1"/>
</dbReference>
<dbReference type="InterPro" id="IPR009003">
    <property type="entry name" value="Peptidase_S1_PA"/>
</dbReference>
<dbReference type="PROSITE" id="PS50240">
    <property type="entry name" value="TRYPSIN_DOM"/>
    <property type="match status" value="1"/>
</dbReference>
<organism evidence="9 11">
    <name type="scientific">Rotaria sordida</name>
    <dbReference type="NCBI Taxonomy" id="392033"/>
    <lineage>
        <taxon>Eukaryota</taxon>
        <taxon>Metazoa</taxon>
        <taxon>Spiralia</taxon>
        <taxon>Gnathifera</taxon>
        <taxon>Rotifera</taxon>
        <taxon>Eurotatoria</taxon>
        <taxon>Bdelloidea</taxon>
        <taxon>Philodinida</taxon>
        <taxon>Philodinidae</taxon>
        <taxon>Rotaria</taxon>
    </lineage>
</organism>
<evidence type="ECO:0000313" key="7">
    <source>
        <dbReference type="EMBL" id="CAF1141948.1"/>
    </source>
</evidence>
<dbReference type="AlphaFoldDB" id="A0A815IV38"/>
<dbReference type="PANTHER" id="PTHR24252:SF7">
    <property type="entry name" value="HYALIN"/>
    <property type="match status" value="1"/>
</dbReference>
<evidence type="ECO:0000256" key="1">
    <source>
        <dbReference type="ARBA" id="ARBA00022670"/>
    </source>
</evidence>
<dbReference type="GO" id="GO:0004252">
    <property type="term" value="F:serine-type endopeptidase activity"/>
    <property type="evidence" value="ECO:0007669"/>
    <property type="project" value="InterPro"/>
</dbReference>
<dbReference type="EMBL" id="CAJNOL010001512">
    <property type="protein sequence ID" value="CAF1373835.1"/>
    <property type="molecule type" value="Genomic_DNA"/>
</dbReference>
<protein>
    <recommendedName>
        <fullName evidence="6">Peptidase S1 domain-containing protein</fullName>
    </recommendedName>
</protein>
<dbReference type="GO" id="GO:0006508">
    <property type="term" value="P:proteolysis"/>
    <property type="evidence" value="ECO:0007669"/>
    <property type="project" value="UniProtKB-KW"/>
</dbReference>
<evidence type="ECO:0000313" key="8">
    <source>
        <dbReference type="EMBL" id="CAF1344027.1"/>
    </source>
</evidence>
<evidence type="ECO:0000256" key="4">
    <source>
        <dbReference type="ARBA" id="ARBA00023157"/>
    </source>
</evidence>
<dbReference type="SMART" id="SM00020">
    <property type="entry name" value="Tryp_SPc"/>
    <property type="match status" value="1"/>
</dbReference>
<sequence length="273" mass="29867">MVVNFKTKLCADYKVRYCCPTNSIEKPTTRNACGRQAINPSNHRIVGGVEATAHSWPWIVSLQSGGHFCGGTLIDNRHVLTAAHCIRSTNFRVIAGLHRRTDVNGPRSQNLRVLRVFVHEQYSSRTEANDIALVRLAQPVQFNNYVSAICLPGPNPQESQRVTVAGWGVLSSSGNVASSLRQVSVSVMNNQAEKVYGNNFDVRRQIGAGIPNLGGKDSCQGDSGGPLMYNANNQWYLSGVVSFGYGCALSNYPGVYTRTSAYLNWIRTKINTA</sequence>
<keyword evidence="1 5" id="KW-0645">Protease</keyword>
<keyword evidence="3 5" id="KW-0720">Serine protease</keyword>
<dbReference type="PROSITE" id="PS00135">
    <property type="entry name" value="TRYPSIN_SER"/>
    <property type="match status" value="1"/>
</dbReference>